<dbReference type="InterPro" id="IPR004045">
    <property type="entry name" value="Glutathione_S-Trfase_N"/>
</dbReference>
<feature type="domain" description="GST N-terminal" evidence="4">
    <location>
        <begin position="1"/>
        <end position="85"/>
    </location>
</feature>
<evidence type="ECO:0000313" key="7">
    <source>
        <dbReference type="Proteomes" id="UP000266568"/>
    </source>
</evidence>
<keyword evidence="7" id="KW-1185">Reference proteome</keyword>
<dbReference type="Gene3D" id="1.20.1050.10">
    <property type="match status" value="1"/>
</dbReference>
<dbReference type="SUPFAM" id="SSF47616">
    <property type="entry name" value="GST C-terminal domain-like"/>
    <property type="match status" value="1"/>
</dbReference>
<dbReference type="GO" id="GO:0004601">
    <property type="term" value="F:peroxidase activity"/>
    <property type="evidence" value="ECO:0007669"/>
    <property type="project" value="UniProtKB-ARBA"/>
</dbReference>
<dbReference type="SFLD" id="SFLDS00019">
    <property type="entry name" value="Glutathione_Transferase_(cytos"/>
    <property type="match status" value="1"/>
</dbReference>
<dbReference type="PANTHER" id="PTHR44051:SF9">
    <property type="entry name" value="GLUTATHIONE S-TRANSFERASE 1"/>
    <property type="match status" value="1"/>
</dbReference>
<dbReference type="InterPro" id="IPR010987">
    <property type="entry name" value="Glutathione-S-Trfase_C-like"/>
</dbReference>
<reference evidence="6 7" key="1">
    <citation type="submission" date="2018-08" db="EMBL/GenBank/DDBJ databases">
        <title>Genomic Encyclopedia of Type Strains, Phase IV (KMG-IV): sequencing the most valuable type-strain genomes for metagenomic binning, comparative biology and taxonomic classification.</title>
        <authorList>
            <person name="Goeker M."/>
        </authorList>
    </citation>
    <scope>NUCLEOTIDE SEQUENCE [LARGE SCALE GENOMIC DNA]</scope>
    <source>
        <strain evidence="6 7">DSM 25527</strain>
    </source>
</reference>
<organism evidence="6 7">
    <name type="scientific">Hephaestia caeni</name>
    <dbReference type="NCBI Taxonomy" id="645617"/>
    <lineage>
        <taxon>Bacteria</taxon>
        <taxon>Pseudomonadati</taxon>
        <taxon>Pseudomonadota</taxon>
        <taxon>Alphaproteobacteria</taxon>
        <taxon>Sphingomonadales</taxon>
        <taxon>Sphingomonadaceae</taxon>
        <taxon>Hephaestia</taxon>
    </lineage>
</organism>
<feature type="domain" description="GST C-terminal" evidence="5">
    <location>
        <begin position="90"/>
        <end position="211"/>
    </location>
</feature>
<evidence type="ECO:0000256" key="2">
    <source>
        <dbReference type="ARBA" id="ARBA00022679"/>
    </source>
</evidence>
<dbReference type="FunFam" id="3.40.30.10:FF:000156">
    <property type="entry name" value="Glutathione S-transferase 1"/>
    <property type="match status" value="1"/>
</dbReference>
<dbReference type="GO" id="GO:0004364">
    <property type="term" value="F:glutathione transferase activity"/>
    <property type="evidence" value="ECO:0007669"/>
    <property type="project" value="UniProtKB-EC"/>
</dbReference>
<dbReference type="CDD" id="cd03189">
    <property type="entry name" value="GST_C_GTT1_like"/>
    <property type="match status" value="1"/>
</dbReference>
<gene>
    <name evidence="6" type="ORF">DFR49_0180</name>
</gene>
<dbReference type="PANTHER" id="PTHR44051">
    <property type="entry name" value="GLUTATHIONE S-TRANSFERASE-RELATED"/>
    <property type="match status" value="1"/>
</dbReference>
<evidence type="ECO:0000256" key="3">
    <source>
        <dbReference type="ARBA" id="ARBA00047960"/>
    </source>
</evidence>
<evidence type="ECO:0000313" key="6">
    <source>
        <dbReference type="EMBL" id="RIA45657.1"/>
    </source>
</evidence>
<dbReference type="InterPro" id="IPR004046">
    <property type="entry name" value="GST_C"/>
</dbReference>
<dbReference type="Gene3D" id="3.40.30.10">
    <property type="entry name" value="Glutaredoxin"/>
    <property type="match status" value="1"/>
</dbReference>
<sequence>MTIIVHHLENSRSQRVLWLLEELGLPYEVRRYERDPKTMLAPPALARVHPLGKAPVIVDSDADDRVVAETGAILEYLVEKGDGRLGAPAHHESALRYRHFLHYAEGSLMPPLLVKLVLGRVPMFGKTAQKRFQPMIDVHLDYVEAELASHPWFAGDAMTAADIMMSFPLEVARHRAGLDARRPATIRWLETIHARPAYQAALAAGGHYAYA</sequence>
<dbReference type="Pfam" id="PF13409">
    <property type="entry name" value="GST_N_2"/>
    <property type="match status" value="1"/>
</dbReference>
<comment type="caution">
    <text evidence="6">The sequence shown here is derived from an EMBL/GenBank/DDBJ whole genome shotgun (WGS) entry which is preliminary data.</text>
</comment>
<dbReference type="RefSeq" id="WP_170150886.1">
    <property type="nucleotide sequence ID" value="NZ_QXDC01000002.1"/>
</dbReference>
<dbReference type="Proteomes" id="UP000266568">
    <property type="component" value="Unassembled WGS sequence"/>
</dbReference>
<dbReference type="AlphaFoldDB" id="A0A397PER8"/>
<evidence type="ECO:0000259" key="5">
    <source>
        <dbReference type="PROSITE" id="PS50405"/>
    </source>
</evidence>
<protein>
    <recommendedName>
        <fullName evidence="1">glutathione transferase</fullName>
        <ecNumber evidence="1">2.5.1.18</ecNumber>
    </recommendedName>
</protein>
<dbReference type="PROSITE" id="PS50405">
    <property type="entry name" value="GST_CTER"/>
    <property type="match status" value="1"/>
</dbReference>
<comment type="catalytic activity">
    <reaction evidence="3">
        <text>RX + glutathione = an S-substituted glutathione + a halide anion + H(+)</text>
        <dbReference type="Rhea" id="RHEA:16437"/>
        <dbReference type="ChEBI" id="CHEBI:15378"/>
        <dbReference type="ChEBI" id="CHEBI:16042"/>
        <dbReference type="ChEBI" id="CHEBI:17792"/>
        <dbReference type="ChEBI" id="CHEBI:57925"/>
        <dbReference type="ChEBI" id="CHEBI:90779"/>
        <dbReference type="EC" id="2.5.1.18"/>
    </reaction>
</comment>
<dbReference type="Pfam" id="PF00043">
    <property type="entry name" value="GST_C"/>
    <property type="match status" value="1"/>
</dbReference>
<dbReference type="PROSITE" id="PS50404">
    <property type="entry name" value="GST_NTER"/>
    <property type="match status" value="1"/>
</dbReference>
<dbReference type="EC" id="2.5.1.18" evidence="1"/>
<dbReference type="InterPro" id="IPR036249">
    <property type="entry name" value="Thioredoxin-like_sf"/>
</dbReference>
<dbReference type="SFLD" id="SFLDG00358">
    <property type="entry name" value="Main_(cytGST)"/>
    <property type="match status" value="1"/>
</dbReference>
<dbReference type="InterPro" id="IPR040079">
    <property type="entry name" value="Glutathione_S-Trfase"/>
</dbReference>
<evidence type="ECO:0000259" key="4">
    <source>
        <dbReference type="PROSITE" id="PS50404"/>
    </source>
</evidence>
<dbReference type="InterPro" id="IPR036282">
    <property type="entry name" value="Glutathione-S-Trfase_C_sf"/>
</dbReference>
<dbReference type="SUPFAM" id="SSF52833">
    <property type="entry name" value="Thioredoxin-like"/>
    <property type="match status" value="1"/>
</dbReference>
<dbReference type="SFLD" id="SFLDG01150">
    <property type="entry name" value="Main.1:_Beta-like"/>
    <property type="match status" value="1"/>
</dbReference>
<dbReference type="CDD" id="cd03046">
    <property type="entry name" value="GST_N_GTT1_like"/>
    <property type="match status" value="1"/>
</dbReference>
<keyword evidence="2 6" id="KW-0808">Transferase</keyword>
<proteinExistence type="predicted"/>
<dbReference type="GO" id="GO:0005737">
    <property type="term" value="C:cytoplasm"/>
    <property type="evidence" value="ECO:0007669"/>
    <property type="project" value="UniProtKB-ARBA"/>
</dbReference>
<dbReference type="EMBL" id="QXDC01000002">
    <property type="protein sequence ID" value="RIA45657.1"/>
    <property type="molecule type" value="Genomic_DNA"/>
</dbReference>
<accession>A0A397PER8</accession>
<name>A0A397PER8_9SPHN</name>
<evidence type="ECO:0000256" key="1">
    <source>
        <dbReference type="ARBA" id="ARBA00012452"/>
    </source>
</evidence>